<dbReference type="SUPFAM" id="SSF81383">
    <property type="entry name" value="F-box domain"/>
    <property type="match status" value="1"/>
</dbReference>
<accession>R0KBI9</accession>
<dbReference type="InterPro" id="IPR036047">
    <property type="entry name" value="F-box-like_dom_sf"/>
</dbReference>
<name>R0KBI9_EXST2</name>
<feature type="domain" description="F-box" evidence="1">
    <location>
        <begin position="3"/>
        <end position="49"/>
    </location>
</feature>
<proteinExistence type="predicted"/>
<dbReference type="STRING" id="671987.R0KBI9"/>
<dbReference type="EMBL" id="KB908493">
    <property type="protein sequence ID" value="EOA90298.1"/>
    <property type="molecule type" value="Genomic_DNA"/>
</dbReference>
<evidence type="ECO:0000313" key="2">
    <source>
        <dbReference type="EMBL" id="EOA90298.1"/>
    </source>
</evidence>
<reference evidence="2 3" key="1">
    <citation type="journal article" date="2012" name="PLoS Pathog.">
        <title>Diverse lifestyles and strategies of plant pathogenesis encoded in the genomes of eighteen Dothideomycetes fungi.</title>
        <authorList>
            <person name="Ohm R.A."/>
            <person name="Feau N."/>
            <person name="Henrissat B."/>
            <person name="Schoch C.L."/>
            <person name="Horwitz B.A."/>
            <person name="Barry K.W."/>
            <person name="Condon B.J."/>
            <person name="Copeland A.C."/>
            <person name="Dhillon B."/>
            <person name="Glaser F."/>
            <person name="Hesse C.N."/>
            <person name="Kosti I."/>
            <person name="LaButti K."/>
            <person name="Lindquist E.A."/>
            <person name="Lucas S."/>
            <person name="Salamov A.A."/>
            <person name="Bradshaw R.E."/>
            <person name="Ciuffetti L."/>
            <person name="Hamelin R.C."/>
            <person name="Kema G.H.J."/>
            <person name="Lawrence C."/>
            <person name="Scott J.A."/>
            <person name="Spatafora J.W."/>
            <person name="Turgeon B.G."/>
            <person name="de Wit P.J.G.M."/>
            <person name="Zhong S."/>
            <person name="Goodwin S.B."/>
            <person name="Grigoriev I.V."/>
        </authorList>
    </citation>
    <scope>NUCLEOTIDE SEQUENCE [LARGE SCALE GENOMIC DNA]</scope>
    <source>
        <strain evidence="3">28A</strain>
    </source>
</reference>
<dbReference type="AlphaFoldDB" id="R0KBI9"/>
<dbReference type="SMART" id="SM00256">
    <property type="entry name" value="FBOX"/>
    <property type="match status" value="1"/>
</dbReference>
<gene>
    <name evidence="2" type="ORF">SETTUDRAFT_158901</name>
</gene>
<dbReference type="PROSITE" id="PS50181">
    <property type="entry name" value="FBOX"/>
    <property type="match status" value="1"/>
</dbReference>
<reference evidence="2 3" key="2">
    <citation type="journal article" date="2013" name="PLoS Genet.">
        <title>Comparative genome structure, secondary metabolite, and effector coding capacity across Cochliobolus pathogens.</title>
        <authorList>
            <person name="Condon B.J."/>
            <person name="Leng Y."/>
            <person name="Wu D."/>
            <person name="Bushley K.E."/>
            <person name="Ohm R.A."/>
            <person name="Otillar R."/>
            <person name="Martin J."/>
            <person name="Schackwitz W."/>
            <person name="Grimwood J."/>
            <person name="MohdZainudin N."/>
            <person name="Xue C."/>
            <person name="Wang R."/>
            <person name="Manning V.A."/>
            <person name="Dhillon B."/>
            <person name="Tu Z.J."/>
            <person name="Steffenson B.J."/>
            <person name="Salamov A."/>
            <person name="Sun H."/>
            <person name="Lowry S."/>
            <person name="LaButti K."/>
            <person name="Han J."/>
            <person name="Copeland A."/>
            <person name="Lindquist E."/>
            <person name="Barry K."/>
            <person name="Schmutz J."/>
            <person name="Baker S.E."/>
            <person name="Ciuffetti L.M."/>
            <person name="Grigoriev I.V."/>
            <person name="Zhong S."/>
            <person name="Turgeon B.G."/>
        </authorList>
    </citation>
    <scope>NUCLEOTIDE SEQUENCE [LARGE SCALE GENOMIC DNA]</scope>
    <source>
        <strain evidence="3">28A</strain>
    </source>
</reference>
<dbReference type="RefSeq" id="XP_008022176.1">
    <property type="nucleotide sequence ID" value="XM_008023985.1"/>
</dbReference>
<evidence type="ECO:0000259" key="1">
    <source>
        <dbReference type="PROSITE" id="PS50181"/>
    </source>
</evidence>
<dbReference type="Proteomes" id="UP000016935">
    <property type="component" value="Unassembled WGS sequence"/>
</dbReference>
<protein>
    <recommendedName>
        <fullName evidence="1">F-box domain-containing protein</fullName>
    </recommendedName>
</protein>
<dbReference type="GeneID" id="19397883"/>
<dbReference type="CDD" id="cd09917">
    <property type="entry name" value="F-box_SF"/>
    <property type="match status" value="1"/>
</dbReference>
<dbReference type="InterPro" id="IPR001810">
    <property type="entry name" value="F-box_dom"/>
</dbReference>
<keyword evidence="3" id="KW-1185">Reference proteome</keyword>
<dbReference type="HOGENOM" id="CLU_015634_0_0_1"/>
<sequence length="621" mass="70114">MSPSFLDKLPFDILFCVAAHLSLEDIVHLSVTCRQLRALLDERTVCRSAVQMEYAYTEEARLAREGVITYRHALEAIYDRRSALSNAQPFGAHVWGTGNAFVYRHGILCVLKGYMVRVSDLRSQSCDVCLDLSAFVRHILGPSFASPEDLKLDLLNYAEGILAAYVAEKDRPDGGYILALDTRLGCPDNRRLVRVVPLASSSKLFVRNTADYLYYGTYTGRGNDGHHKWEIGGICLSDKDELPDGAKTLLLDNFHGSDIGSTVAFEIHNDYLYAVSNQSTFEVEEIDYTSFYHVARFPINSPLPDSLETNERLYRRQHNQGPIHDSWTDLTLQLDEHTNETVIVESRREWAEASSRQSRAFYVTRLEFHSEEEDLADEWLLPEDDVYLHVIDSSNKPQWKPTPDLYSWSQHAEFSSNDPSPRSFVLSKTKFRAYDYGCTSFLDLVEDDRCCNDASKPPCLRLRIGSRREIGLGEALVNRKGKAIIVQTKPDFVDSRTRYRHSPIRMWPPPASCCPCSERVHSILNPVLPAGGACYTRSVTGVLDEQRLVFMVKTRRAFGPNDETALGTIVVVDFSRSMKRTATTPSVTVPMARNDSTMEECSSLVWNWQPGIGKLCRTGGC</sequence>
<organism evidence="2 3">
    <name type="scientific">Exserohilum turcicum (strain 28A)</name>
    <name type="common">Northern leaf blight fungus</name>
    <name type="synonym">Setosphaeria turcica</name>
    <dbReference type="NCBI Taxonomy" id="671987"/>
    <lineage>
        <taxon>Eukaryota</taxon>
        <taxon>Fungi</taxon>
        <taxon>Dikarya</taxon>
        <taxon>Ascomycota</taxon>
        <taxon>Pezizomycotina</taxon>
        <taxon>Dothideomycetes</taxon>
        <taxon>Pleosporomycetidae</taxon>
        <taxon>Pleosporales</taxon>
        <taxon>Pleosporineae</taxon>
        <taxon>Pleosporaceae</taxon>
        <taxon>Exserohilum</taxon>
    </lineage>
</organism>
<dbReference type="Pfam" id="PF00646">
    <property type="entry name" value="F-box"/>
    <property type="match status" value="1"/>
</dbReference>
<evidence type="ECO:0000313" key="3">
    <source>
        <dbReference type="Proteomes" id="UP000016935"/>
    </source>
</evidence>
<dbReference type="OrthoDB" id="5359231at2759"/>
<dbReference type="Gene3D" id="1.20.1280.50">
    <property type="match status" value="1"/>
</dbReference>
<dbReference type="eggNOG" id="ENOG502RYII">
    <property type="taxonomic scope" value="Eukaryota"/>
</dbReference>